<dbReference type="GO" id="GO:0009307">
    <property type="term" value="P:DNA restriction-modification system"/>
    <property type="evidence" value="ECO:0007669"/>
    <property type="project" value="UniProtKB-KW"/>
</dbReference>
<evidence type="ECO:0000256" key="6">
    <source>
        <dbReference type="RuleBase" id="RU000416"/>
    </source>
</evidence>
<keyword evidence="4" id="KW-0680">Restriction system</keyword>
<dbReference type="Proteomes" id="UP000239720">
    <property type="component" value="Unassembled WGS sequence"/>
</dbReference>
<evidence type="ECO:0000256" key="5">
    <source>
        <dbReference type="PROSITE-ProRule" id="PRU01016"/>
    </source>
</evidence>
<proteinExistence type="inferred from homology"/>
<name>A0A2S8R8U9_9FIRM</name>
<accession>A0A2S8R8U9</accession>
<dbReference type="AlphaFoldDB" id="A0A2S8R8U9"/>
<sequence>MINIKKKSLSGFTFIDLFAGLGGFRIALESLGAKCVYSSEWDEPVREVYAENFGDIPDGDITQVDENSIPDHDILCAGFPCQAFSISGKQRGFEDSRGTLFFDVARIVKAKKPKVVFMENVKNFASHDNGNTLSVVKTIMEELGYTFHQRVLNAADYGIPQKRERIYMVCFRNDLDIEEFNFPKPFPLKKHVEDFLLEDESQVEHLYIQRPDTYFNGVEDNKYSNKPIRLGIVNKGGQGERIYSVKGIAITLSANGGGIFAKTGGYLINGKTRKLHPRECARLMGFPDSYKICKSDNQAYKQFGNSVVIDVLQLIGQEIGSAMEGAKNEGNRIQTMAI</sequence>
<dbReference type="PANTHER" id="PTHR46098:SF1">
    <property type="entry name" value="TRNA (CYTOSINE(38)-C(5))-METHYLTRANSFERASE"/>
    <property type="match status" value="1"/>
</dbReference>
<dbReference type="InterPro" id="IPR050750">
    <property type="entry name" value="C5-MTase"/>
</dbReference>
<evidence type="ECO:0000256" key="7">
    <source>
        <dbReference type="RuleBase" id="RU000417"/>
    </source>
</evidence>
<dbReference type="PROSITE" id="PS51679">
    <property type="entry name" value="SAM_MT_C5"/>
    <property type="match status" value="1"/>
</dbReference>
<reference evidence="8 9" key="1">
    <citation type="journal article" date="2018" name="Syst. Appl. Microbiol.">
        <title>Characterization and high-quality draft genome sequence of Herbivorax saccincola A7, an anaerobic, alkaliphilic, thermophilic, cellulolytic, and xylanolytic bacterium.</title>
        <authorList>
            <person name="Aikawa S."/>
            <person name="Baramee S."/>
            <person name="Sermsathanaswadi J."/>
            <person name="Thianheng P."/>
            <person name="Tachaapaikoon C."/>
            <person name="Shikata A."/>
            <person name="Waeonukul R."/>
            <person name="Pason P."/>
            <person name="Ratanakhanokchai K."/>
            <person name="Kosugi A."/>
        </authorList>
    </citation>
    <scope>NUCLEOTIDE SEQUENCE [LARGE SCALE GENOMIC DNA]</scope>
    <source>
        <strain evidence="8 9">A7</strain>
    </source>
</reference>
<evidence type="ECO:0000256" key="2">
    <source>
        <dbReference type="ARBA" id="ARBA00022679"/>
    </source>
</evidence>
<dbReference type="PANTHER" id="PTHR46098">
    <property type="entry name" value="TRNA (CYTOSINE(38)-C(5))-METHYLTRANSFERASE"/>
    <property type="match status" value="1"/>
</dbReference>
<dbReference type="PRINTS" id="PR00105">
    <property type="entry name" value="C5METTRFRASE"/>
</dbReference>
<keyword evidence="2 5" id="KW-0808">Transferase</keyword>
<dbReference type="Pfam" id="PF00145">
    <property type="entry name" value="DNA_methylase"/>
    <property type="match status" value="1"/>
</dbReference>
<dbReference type="InterPro" id="IPR001525">
    <property type="entry name" value="C5_MeTfrase"/>
</dbReference>
<dbReference type="CDD" id="cd00315">
    <property type="entry name" value="Cyt_C5_DNA_methylase"/>
    <property type="match status" value="1"/>
</dbReference>
<evidence type="ECO:0000256" key="4">
    <source>
        <dbReference type="ARBA" id="ARBA00022747"/>
    </source>
</evidence>
<dbReference type="SUPFAM" id="SSF53335">
    <property type="entry name" value="S-adenosyl-L-methionine-dependent methyltransferases"/>
    <property type="match status" value="1"/>
</dbReference>
<dbReference type="InterPro" id="IPR031303">
    <property type="entry name" value="C5_meth_CS"/>
</dbReference>
<dbReference type="GO" id="GO:0032259">
    <property type="term" value="P:methylation"/>
    <property type="evidence" value="ECO:0007669"/>
    <property type="project" value="UniProtKB-KW"/>
</dbReference>
<gene>
    <name evidence="8" type="ORF">B9R14_05325</name>
</gene>
<organism evidence="8 9">
    <name type="scientific">Acetivibrio saccincola</name>
    <dbReference type="NCBI Taxonomy" id="1677857"/>
    <lineage>
        <taxon>Bacteria</taxon>
        <taxon>Bacillati</taxon>
        <taxon>Bacillota</taxon>
        <taxon>Clostridia</taxon>
        <taxon>Eubacteriales</taxon>
        <taxon>Oscillospiraceae</taxon>
        <taxon>Acetivibrio</taxon>
    </lineage>
</organism>
<dbReference type="RefSeq" id="WP_058009471.1">
    <property type="nucleotide sequence ID" value="NZ_NEMB01000003.1"/>
</dbReference>
<dbReference type="InterPro" id="IPR029063">
    <property type="entry name" value="SAM-dependent_MTases_sf"/>
</dbReference>
<dbReference type="Gene3D" id="3.90.120.10">
    <property type="entry name" value="DNA Methylase, subunit A, domain 2"/>
    <property type="match status" value="1"/>
</dbReference>
<dbReference type="EMBL" id="NEMB01000003">
    <property type="protein sequence ID" value="PQQ66228.1"/>
    <property type="molecule type" value="Genomic_DNA"/>
</dbReference>
<dbReference type="NCBIfam" id="TIGR00675">
    <property type="entry name" value="dcm"/>
    <property type="match status" value="1"/>
</dbReference>
<dbReference type="PROSITE" id="PS00094">
    <property type="entry name" value="C5_MTASE_1"/>
    <property type="match status" value="1"/>
</dbReference>
<dbReference type="GO" id="GO:0003886">
    <property type="term" value="F:DNA (cytosine-5-)-methyltransferase activity"/>
    <property type="evidence" value="ECO:0007669"/>
    <property type="project" value="UniProtKB-EC"/>
</dbReference>
<dbReference type="OrthoDB" id="9813719at2"/>
<evidence type="ECO:0000256" key="1">
    <source>
        <dbReference type="ARBA" id="ARBA00022603"/>
    </source>
</evidence>
<comment type="caution">
    <text evidence="8">The sequence shown here is derived from an EMBL/GenBank/DDBJ whole genome shotgun (WGS) entry which is preliminary data.</text>
</comment>
<evidence type="ECO:0000313" key="9">
    <source>
        <dbReference type="Proteomes" id="UP000239720"/>
    </source>
</evidence>
<evidence type="ECO:0000313" key="8">
    <source>
        <dbReference type="EMBL" id="PQQ66228.1"/>
    </source>
</evidence>
<keyword evidence="3 5" id="KW-0949">S-adenosyl-L-methionine</keyword>
<protein>
    <recommendedName>
        <fullName evidence="7">Cytosine-specific methyltransferase</fullName>
        <ecNumber evidence="7">2.1.1.37</ecNumber>
    </recommendedName>
</protein>
<dbReference type="EC" id="2.1.1.37" evidence="7"/>
<keyword evidence="1 5" id="KW-0489">Methyltransferase</keyword>
<dbReference type="PROSITE" id="PS00095">
    <property type="entry name" value="C5_MTASE_2"/>
    <property type="match status" value="1"/>
</dbReference>
<evidence type="ECO:0000256" key="3">
    <source>
        <dbReference type="ARBA" id="ARBA00022691"/>
    </source>
</evidence>
<dbReference type="InterPro" id="IPR018117">
    <property type="entry name" value="C5_DNA_meth_AS"/>
</dbReference>
<comment type="catalytic activity">
    <reaction evidence="7">
        <text>a 2'-deoxycytidine in DNA + S-adenosyl-L-methionine = a 5-methyl-2'-deoxycytidine in DNA + S-adenosyl-L-homocysteine + H(+)</text>
        <dbReference type="Rhea" id="RHEA:13681"/>
        <dbReference type="Rhea" id="RHEA-COMP:11369"/>
        <dbReference type="Rhea" id="RHEA-COMP:11370"/>
        <dbReference type="ChEBI" id="CHEBI:15378"/>
        <dbReference type="ChEBI" id="CHEBI:57856"/>
        <dbReference type="ChEBI" id="CHEBI:59789"/>
        <dbReference type="ChEBI" id="CHEBI:85452"/>
        <dbReference type="ChEBI" id="CHEBI:85454"/>
        <dbReference type="EC" id="2.1.1.37"/>
    </reaction>
</comment>
<dbReference type="Gene3D" id="3.40.50.150">
    <property type="entry name" value="Vaccinia Virus protein VP39"/>
    <property type="match status" value="1"/>
</dbReference>
<comment type="similarity">
    <text evidence="5 6">Belongs to the class I-like SAM-binding methyltransferase superfamily. C5-methyltransferase family.</text>
</comment>
<feature type="active site" evidence="5">
    <location>
        <position position="81"/>
    </location>
</feature>